<dbReference type="SUPFAM" id="SSF56672">
    <property type="entry name" value="DNA/RNA polymerases"/>
    <property type="match status" value="1"/>
</dbReference>
<keyword evidence="2" id="KW-0808">Transferase</keyword>
<keyword evidence="6 11" id="KW-0695">RNA-directed DNA polymerase</keyword>
<accession>A0A517SDW0</accession>
<dbReference type="RefSeq" id="WP_145030181.1">
    <property type="nucleotide sequence ID" value="NZ_CP036271.1"/>
</dbReference>
<dbReference type="GO" id="GO:0003723">
    <property type="term" value="F:RNA binding"/>
    <property type="evidence" value="ECO:0007669"/>
    <property type="project" value="InterPro"/>
</dbReference>
<dbReference type="InterPro" id="IPR000123">
    <property type="entry name" value="Reverse_transcriptase_msDNA"/>
</dbReference>
<evidence type="ECO:0000256" key="3">
    <source>
        <dbReference type="ARBA" id="ARBA00022695"/>
    </source>
</evidence>
<keyword evidence="3" id="KW-0548">Nucleotidyltransferase</keyword>
<protein>
    <recommendedName>
        <fullName evidence="1">RNA-directed DNA polymerase</fullName>
        <ecNumber evidence="1">2.7.7.49</ecNumber>
    </recommendedName>
</protein>
<evidence type="ECO:0000259" key="10">
    <source>
        <dbReference type="PROSITE" id="PS50878"/>
    </source>
</evidence>
<evidence type="ECO:0000313" key="11">
    <source>
        <dbReference type="EMBL" id="QDT54310.1"/>
    </source>
</evidence>
<gene>
    <name evidence="11" type="ORF">Pan44_23390</name>
</gene>
<evidence type="ECO:0000256" key="4">
    <source>
        <dbReference type="ARBA" id="ARBA00022723"/>
    </source>
</evidence>
<dbReference type="PANTHER" id="PTHR34047:SF7">
    <property type="entry name" value="RNA-DIRECTED DNA POLYMERASE"/>
    <property type="match status" value="1"/>
</dbReference>
<dbReference type="PROSITE" id="PS50878">
    <property type="entry name" value="RT_POL"/>
    <property type="match status" value="1"/>
</dbReference>
<evidence type="ECO:0000256" key="2">
    <source>
        <dbReference type="ARBA" id="ARBA00022679"/>
    </source>
</evidence>
<proteinExistence type="inferred from homology"/>
<comment type="similarity">
    <text evidence="8">Belongs to the bacterial reverse transcriptase family.</text>
</comment>
<dbReference type="PANTHER" id="PTHR34047">
    <property type="entry name" value="NUCLEAR INTRON MATURASE 1, MITOCHONDRIAL-RELATED"/>
    <property type="match status" value="1"/>
</dbReference>
<dbReference type="InParanoid" id="A0A517SDW0"/>
<dbReference type="GO" id="GO:0003964">
    <property type="term" value="F:RNA-directed DNA polymerase activity"/>
    <property type="evidence" value="ECO:0007669"/>
    <property type="project" value="UniProtKB-KW"/>
</dbReference>
<dbReference type="OrthoDB" id="9788687at2"/>
<evidence type="ECO:0000256" key="8">
    <source>
        <dbReference type="ARBA" id="ARBA00034120"/>
    </source>
</evidence>
<dbReference type="InterPro" id="IPR000477">
    <property type="entry name" value="RT_dom"/>
</dbReference>
<dbReference type="EC" id="2.7.7.49" evidence="1"/>
<organism evidence="11 12">
    <name type="scientific">Caulifigura coniformis</name>
    <dbReference type="NCBI Taxonomy" id="2527983"/>
    <lineage>
        <taxon>Bacteria</taxon>
        <taxon>Pseudomonadati</taxon>
        <taxon>Planctomycetota</taxon>
        <taxon>Planctomycetia</taxon>
        <taxon>Planctomycetales</taxon>
        <taxon>Planctomycetaceae</taxon>
        <taxon>Caulifigura</taxon>
    </lineage>
</organism>
<feature type="domain" description="Reverse transcriptase" evidence="10">
    <location>
        <begin position="126"/>
        <end position="367"/>
    </location>
</feature>
<evidence type="ECO:0000256" key="7">
    <source>
        <dbReference type="ARBA" id="ARBA00023118"/>
    </source>
</evidence>
<dbReference type="AlphaFoldDB" id="A0A517SDW0"/>
<dbReference type="KEGG" id="ccos:Pan44_23390"/>
<evidence type="ECO:0000313" key="12">
    <source>
        <dbReference type="Proteomes" id="UP000315700"/>
    </source>
</evidence>
<dbReference type="GO" id="GO:0046872">
    <property type="term" value="F:metal ion binding"/>
    <property type="evidence" value="ECO:0007669"/>
    <property type="project" value="UniProtKB-KW"/>
</dbReference>
<dbReference type="InterPro" id="IPR051083">
    <property type="entry name" value="GrpII_Intron_Splice-Mob/Def"/>
</dbReference>
<keyword evidence="12" id="KW-1185">Reference proteome</keyword>
<evidence type="ECO:0000256" key="1">
    <source>
        <dbReference type="ARBA" id="ARBA00012493"/>
    </source>
</evidence>
<dbReference type="Pfam" id="PF00078">
    <property type="entry name" value="RVT_1"/>
    <property type="match status" value="1"/>
</dbReference>
<name>A0A517SDW0_9PLAN</name>
<dbReference type="CDD" id="cd03487">
    <property type="entry name" value="RT_Bac_retron_II"/>
    <property type="match status" value="1"/>
</dbReference>
<evidence type="ECO:0000256" key="6">
    <source>
        <dbReference type="ARBA" id="ARBA00022918"/>
    </source>
</evidence>
<dbReference type="Proteomes" id="UP000315700">
    <property type="component" value="Chromosome"/>
</dbReference>
<evidence type="ECO:0000256" key="5">
    <source>
        <dbReference type="ARBA" id="ARBA00022842"/>
    </source>
</evidence>
<dbReference type="InterPro" id="IPR043502">
    <property type="entry name" value="DNA/RNA_pol_sf"/>
</dbReference>
<comment type="catalytic activity">
    <reaction evidence="9">
        <text>DNA(n) + a 2'-deoxyribonucleoside 5'-triphosphate = DNA(n+1) + diphosphate</text>
        <dbReference type="Rhea" id="RHEA:22508"/>
        <dbReference type="Rhea" id="RHEA-COMP:17339"/>
        <dbReference type="Rhea" id="RHEA-COMP:17340"/>
        <dbReference type="ChEBI" id="CHEBI:33019"/>
        <dbReference type="ChEBI" id="CHEBI:61560"/>
        <dbReference type="ChEBI" id="CHEBI:173112"/>
        <dbReference type="EC" id="2.7.7.49"/>
    </reaction>
</comment>
<sequence length="435" mass="49109">MNGEILRAARIAEALLAGPWDLKSLTGRLKTTFHAVARSRWPRQTAVELVAEFPAPPRAIRLAFWITRNRHLAPRQKDVPLADLPRPRMRPHPAAASLLVPALCTPGDIAAWLRLDPGQVDGLAGAGVPERRRHARARNYAYRWLKKSDGRVRLIESPKWRLMAVQRQILSDLLDHVPPHPAAHAFVRGRSLQTFLSPHVRRNWVLRLDLADFFATIAANRVVEVFRFLGYPEASAQWLTRLCVNAAPSDVLCDGIGHAADAHVQRLRSRLSGLHLPQGAPTSPALANLCLFRFDQRLARLAESRGLQYTRYCDDLVFSGDRETRSDVVDLRRTLFMILADERLSVRHAKTRIMPAGRRQNVCGLNLNHGLNTPRAAFDQLRAILHRCGTKGLTAEEQQDSSRFRQHLQGRIAWVSSINPHRQAKLVKLFEAIAW</sequence>
<keyword evidence="4" id="KW-0479">Metal-binding</keyword>
<evidence type="ECO:0000256" key="9">
    <source>
        <dbReference type="ARBA" id="ARBA00048173"/>
    </source>
</evidence>
<dbReference type="PRINTS" id="PR00866">
    <property type="entry name" value="RNADNAPOLMS"/>
</dbReference>
<keyword evidence="5" id="KW-0460">Magnesium</keyword>
<keyword evidence="7" id="KW-0051">Antiviral defense</keyword>
<dbReference type="EMBL" id="CP036271">
    <property type="protein sequence ID" value="QDT54310.1"/>
    <property type="molecule type" value="Genomic_DNA"/>
</dbReference>
<reference evidence="11 12" key="1">
    <citation type="submission" date="2019-02" db="EMBL/GenBank/DDBJ databases">
        <title>Deep-cultivation of Planctomycetes and their phenomic and genomic characterization uncovers novel biology.</title>
        <authorList>
            <person name="Wiegand S."/>
            <person name="Jogler M."/>
            <person name="Boedeker C."/>
            <person name="Pinto D."/>
            <person name="Vollmers J."/>
            <person name="Rivas-Marin E."/>
            <person name="Kohn T."/>
            <person name="Peeters S.H."/>
            <person name="Heuer A."/>
            <person name="Rast P."/>
            <person name="Oberbeckmann S."/>
            <person name="Bunk B."/>
            <person name="Jeske O."/>
            <person name="Meyerdierks A."/>
            <person name="Storesund J.E."/>
            <person name="Kallscheuer N."/>
            <person name="Luecker S."/>
            <person name="Lage O.M."/>
            <person name="Pohl T."/>
            <person name="Merkel B.J."/>
            <person name="Hornburger P."/>
            <person name="Mueller R.-W."/>
            <person name="Bruemmer F."/>
            <person name="Labrenz M."/>
            <person name="Spormann A.M."/>
            <person name="Op den Camp H."/>
            <person name="Overmann J."/>
            <person name="Amann R."/>
            <person name="Jetten M.S.M."/>
            <person name="Mascher T."/>
            <person name="Medema M.H."/>
            <person name="Devos D.P."/>
            <person name="Kaster A.-K."/>
            <person name="Ovreas L."/>
            <person name="Rohde M."/>
            <person name="Galperin M.Y."/>
            <person name="Jogler C."/>
        </authorList>
    </citation>
    <scope>NUCLEOTIDE SEQUENCE [LARGE SCALE GENOMIC DNA]</scope>
    <source>
        <strain evidence="11 12">Pan44</strain>
    </source>
</reference>
<dbReference type="GO" id="GO:0051607">
    <property type="term" value="P:defense response to virus"/>
    <property type="evidence" value="ECO:0007669"/>
    <property type="project" value="UniProtKB-KW"/>
</dbReference>